<dbReference type="GO" id="GO:0004407">
    <property type="term" value="F:histone deacetylase activity"/>
    <property type="evidence" value="ECO:0007669"/>
    <property type="project" value="TreeGrafter"/>
</dbReference>
<dbReference type="GO" id="GO:0040029">
    <property type="term" value="P:epigenetic regulation of gene expression"/>
    <property type="evidence" value="ECO:0007669"/>
    <property type="project" value="TreeGrafter"/>
</dbReference>
<accession>A0A080MJ05</accession>
<dbReference type="PANTHER" id="PTHR10625">
    <property type="entry name" value="HISTONE DEACETYLASE HDAC1-RELATED"/>
    <property type="match status" value="1"/>
</dbReference>
<dbReference type="EC" id="3.5.1.-" evidence="3"/>
<dbReference type="EMBL" id="JDST02000031">
    <property type="protein sequence ID" value="KFB77204.1"/>
    <property type="molecule type" value="Genomic_DNA"/>
</dbReference>
<comment type="similarity">
    <text evidence="1">Belongs to the histone deacetylase family.</text>
</comment>
<name>A0A080MJ05_9PROT</name>
<dbReference type="InterPro" id="IPR000286">
    <property type="entry name" value="HDACs"/>
</dbReference>
<dbReference type="GO" id="GO:0016787">
    <property type="term" value="F:hydrolase activity"/>
    <property type="evidence" value="ECO:0007669"/>
    <property type="project" value="UniProtKB-KW"/>
</dbReference>
<evidence type="ECO:0000313" key="3">
    <source>
        <dbReference type="EMBL" id="KFB77204.1"/>
    </source>
</evidence>
<reference evidence="3" key="1">
    <citation type="submission" date="2014-02" db="EMBL/GenBank/DDBJ databases">
        <title>Expanding our view of genomic diversity in Candidatus Accumulibacter clades.</title>
        <authorList>
            <person name="Skennerton C.T."/>
            <person name="Barr J.J."/>
            <person name="Slater F.R."/>
            <person name="Bond P.L."/>
            <person name="Tyson G.W."/>
        </authorList>
    </citation>
    <scope>NUCLEOTIDE SEQUENCE [LARGE SCALE GENOMIC DNA]</scope>
</reference>
<dbReference type="InterPro" id="IPR023696">
    <property type="entry name" value="Ureohydrolase_dom_sf"/>
</dbReference>
<evidence type="ECO:0000313" key="4">
    <source>
        <dbReference type="Proteomes" id="UP000021315"/>
    </source>
</evidence>
<dbReference type="PANTHER" id="PTHR10625:SF10">
    <property type="entry name" value="HISTONE DEACETYLASE HDAC1"/>
    <property type="match status" value="1"/>
</dbReference>
<keyword evidence="4" id="KW-1185">Reference proteome</keyword>
<evidence type="ECO:0000256" key="1">
    <source>
        <dbReference type="ARBA" id="ARBA00005947"/>
    </source>
</evidence>
<proteinExistence type="inferred from homology"/>
<dbReference type="AlphaFoldDB" id="A0A080MJ05"/>
<dbReference type="CDD" id="cd11599">
    <property type="entry name" value="HDAC_classII_2"/>
    <property type="match status" value="1"/>
</dbReference>
<dbReference type="PRINTS" id="PR01270">
    <property type="entry name" value="HDASUPER"/>
</dbReference>
<dbReference type="STRING" id="1453999.AW06_001618"/>
<sequence>MAGILCGRKAIVTSTAYITHRDCQLHDMGSYHPEAPDRLTAISDHMIAQGLDSYFVYHDAPLATFQQLHRVHSAAHLERLKRASPELGIVHLDPDTAMNRHTWQAALRAAGAGIKAVDLVMAGEVENAFCAVRPPGHHAERAAAMGFCFFNNIAVAAAHALVAHQLSRIAIVDFDVHHGNGTEDCFKGDSRVLMVGTFQHPFYPYSGTERPAFNMVNVPLSRGTDGEEFRSVVSDIWMPRLREFQPEMILISAGFDAHYEDEMGGLKFLEKDYAWVTVQLKQLAEECAQKRIVSMLEGGYSLSALARSVVAHLRVLAEI</sequence>
<dbReference type="InterPro" id="IPR023801">
    <property type="entry name" value="His_deacetylse_dom"/>
</dbReference>
<evidence type="ECO:0000259" key="2">
    <source>
        <dbReference type="Pfam" id="PF00850"/>
    </source>
</evidence>
<organism evidence="3 4">
    <name type="scientific">Candidatus Accumulibacter cognatus</name>
    <dbReference type="NCBI Taxonomy" id="2954383"/>
    <lineage>
        <taxon>Bacteria</taxon>
        <taxon>Pseudomonadati</taxon>
        <taxon>Pseudomonadota</taxon>
        <taxon>Betaproteobacteria</taxon>
        <taxon>Candidatus Accumulibacter</taxon>
    </lineage>
</organism>
<dbReference type="SUPFAM" id="SSF52768">
    <property type="entry name" value="Arginase/deacetylase"/>
    <property type="match status" value="1"/>
</dbReference>
<gene>
    <name evidence="3" type="primary">hdaH</name>
    <name evidence="3" type="ORF">AW06_001618</name>
</gene>
<keyword evidence="3" id="KW-0378">Hydrolase</keyword>
<comment type="caution">
    <text evidence="3">The sequence shown here is derived from an EMBL/GenBank/DDBJ whole genome shotgun (WGS) entry which is preliminary data.</text>
</comment>
<protein>
    <submittedName>
        <fullName evidence="3">Histone deacetylase-like amidohydrolase</fullName>
        <ecNumber evidence="3">3.5.1.-</ecNumber>
    </submittedName>
</protein>
<dbReference type="InterPro" id="IPR037138">
    <property type="entry name" value="His_deacetylse_dom_sf"/>
</dbReference>
<dbReference type="Gene3D" id="3.40.800.20">
    <property type="entry name" value="Histone deacetylase domain"/>
    <property type="match status" value="1"/>
</dbReference>
<dbReference type="Proteomes" id="UP000021315">
    <property type="component" value="Unassembled WGS sequence"/>
</dbReference>
<dbReference type="Pfam" id="PF00850">
    <property type="entry name" value="Hist_deacetyl"/>
    <property type="match status" value="1"/>
</dbReference>
<feature type="domain" description="Histone deacetylase" evidence="2">
    <location>
        <begin position="32"/>
        <end position="315"/>
    </location>
</feature>